<evidence type="ECO:0000313" key="2">
    <source>
        <dbReference type="Proteomes" id="UP000828941"/>
    </source>
</evidence>
<organism evidence="1 2">
    <name type="scientific">Bauhinia variegata</name>
    <name type="common">Purple orchid tree</name>
    <name type="synonym">Phanera variegata</name>
    <dbReference type="NCBI Taxonomy" id="167791"/>
    <lineage>
        <taxon>Eukaryota</taxon>
        <taxon>Viridiplantae</taxon>
        <taxon>Streptophyta</taxon>
        <taxon>Embryophyta</taxon>
        <taxon>Tracheophyta</taxon>
        <taxon>Spermatophyta</taxon>
        <taxon>Magnoliopsida</taxon>
        <taxon>eudicotyledons</taxon>
        <taxon>Gunneridae</taxon>
        <taxon>Pentapetalae</taxon>
        <taxon>rosids</taxon>
        <taxon>fabids</taxon>
        <taxon>Fabales</taxon>
        <taxon>Fabaceae</taxon>
        <taxon>Cercidoideae</taxon>
        <taxon>Cercideae</taxon>
        <taxon>Bauhiniinae</taxon>
        <taxon>Bauhinia</taxon>
    </lineage>
</organism>
<comment type="caution">
    <text evidence="1">The sequence shown here is derived from an EMBL/GenBank/DDBJ whole genome shotgun (WGS) entry which is preliminary data.</text>
</comment>
<protein>
    <submittedName>
        <fullName evidence="1">Uncharacterized protein</fullName>
    </submittedName>
</protein>
<dbReference type="Proteomes" id="UP000828941">
    <property type="component" value="Chromosome 13"/>
</dbReference>
<accession>A0ACB9KS01</accession>
<evidence type="ECO:0000313" key="1">
    <source>
        <dbReference type="EMBL" id="KAI4299870.1"/>
    </source>
</evidence>
<gene>
    <name evidence="1" type="ORF">L6164_033291</name>
</gene>
<keyword evidence="2" id="KW-1185">Reference proteome</keyword>
<sequence length="95" mass="10322">MLLPKATGKKSNTLVIIVAVKGVTVQDMCLGHCALYDFIRDQAYVVVGDPEAEYHECAAPFVKSSSPVKPPSGNIAADIMVRLLAKVWLEQLLTH</sequence>
<dbReference type="EMBL" id="CM039438">
    <property type="protein sequence ID" value="KAI4299870.1"/>
    <property type="molecule type" value="Genomic_DNA"/>
</dbReference>
<proteinExistence type="predicted"/>
<reference evidence="1 2" key="1">
    <citation type="journal article" date="2022" name="DNA Res.">
        <title>Chromosomal-level genome assembly of the orchid tree Bauhinia variegata (Leguminosae; Cercidoideae) supports the allotetraploid origin hypothesis of Bauhinia.</title>
        <authorList>
            <person name="Zhong Y."/>
            <person name="Chen Y."/>
            <person name="Zheng D."/>
            <person name="Pang J."/>
            <person name="Liu Y."/>
            <person name="Luo S."/>
            <person name="Meng S."/>
            <person name="Qian L."/>
            <person name="Wei D."/>
            <person name="Dai S."/>
            <person name="Zhou R."/>
        </authorList>
    </citation>
    <scope>NUCLEOTIDE SEQUENCE [LARGE SCALE GENOMIC DNA]</scope>
    <source>
        <strain evidence="1">BV-YZ2020</strain>
    </source>
</reference>
<name>A0ACB9KS01_BAUVA</name>